<dbReference type="EMBL" id="CCBN010000007">
    <property type="protein sequence ID" value="CDO54157.1"/>
    <property type="molecule type" value="Genomic_DNA"/>
</dbReference>
<comment type="subcellular location">
    <subcellularLocation>
        <location evidence="9">Mitochondrion inner membrane</location>
        <topology evidence="9">Peripheral membrane protein</topology>
        <orientation evidence="9">Matrix side</orientation>
    </subcellularLocation>
</comment>
<evidence type="ECO:0000256" key="7">
    <source>
        <dbReference type="ARBA" id="ARBA00023128"/>
    </source>
</evidence>
<accession>A0A0J9X9Q9</accession>
<comment type="function">
    <text evidence="9">Accessory subunit of the mitochondrial membrane respiratory chain NADH dehydrogenase (Complex I), that is believed not to be involved in catalysis. Complex I functions in the transfer of electrons from NADH to the respiratory chain. The immediate electron acceptor for the enzyme is believed to be ubiquinone.</text>
</comment>
<evidence type="ECO:0000256" key="5">
    <source>
        <dbReference type="ARBA" id="ARBA00022946"/>
    </source>
</evidence>
<dbReference type="FunFam" id="3.30.160.190:FF:000001">
    <property type="entry name" value="NADH-ubiquinone oxidoreductase 21 kDa subunit mitochondrial"/>
    <property type="match status" value="1"/>
</dbReference>
<keyword evidence="5 9" id="KW-0809">Transit peptide</keyword>
<protein>
    <recommendedName>
        <fullName evidence="9">NADH dehydrogenase [ubiquinone] iron-sulfur protein 4, mitochondrial</fullName>
    </recommendedName>
</protein>
<keyword evidence="11" id="KW-1185">Reference proteome</keyword>
<evidence type="ECO:0000256" key="9">
    <source>
        <dbReference type="RuleBase" id="RU367010"/>
    </source>
</evidence>
<sequence length="169" mass="18991">MLANVSRQILRSSNARAFSTARPAFNAESKTPAATKEENTLEHTAAVTPVEMLSGAPIELSTNRVVRIYQQAKPATQSGTYGTHAWRLDWDIVDRANRWENDLIGYASSGDYMQAAQLKFNTKDAAVHFAVKNGYDYYVQEPHVRAFRPKAYADNFLHSKGKLKLIRTK</sequence>
<evidence type="ECO:0000256" key="8">
    <source>
        <dbReference type="ARBA" id="ARBA00023136"/>
    </source>
</evidence>
<dbReference type="InterPro" id="IPR038532">
    <property type="entry name" value="NDUFS4-like_sf"/>
</dbReference>
<reference evidence="10" key="1">
    <citation type="submission" date="2014-03" db="EMBL/GenBank/DDBJ databases">
        <authorList>
            <person name="Casaregola S."/>
        </authorList>
    </citation>
    <scope>NUCLEOTIDE SEQUENCE [LARGE SCALE GENOMIC DNA]</scope>
    <source>
        <strain evidence="10">CLIB 918</strain>
    </source>
</reference>
<evidence type="ECO:0000256" key="1">
    <source>
        <dbReference type="ARBA" id="ARBA00005882"/>
    </source>
</evidence>
<dbReference type="PANTHER" id="PTHR12219:SF8">
    <property type="entry name" value="NADH DEHYDROGENASE [UBIQUINONE] IRON-SULFUR PROTEIN 4, MITOCHONDRIAL"/>
    <property type="match status" value="1"/>
</dbReference>
<dbReference type="Pfam" id="PF04800">
    <property type="entry name" value="NDUS4"/>
    <property type="match status" value="1"/>
</dbReference>
<keyword evidence="6 9" id="KW-0249">Electron transport</keyword>
<dbReference type="PANTHER" id="PTHR12219">
    <property type="entry name" value="NADH-UBIQUINONE OXIDOREDUCTASE"/>
    <property type="match status" value="1"/>
</dbReference>
<keyword evidence="3 9" id="KW-0679">Respiratory chain</keyword>
<comment type="similarity">
    <text evidence="1 9">Belongs to the complex I NDUFS4 subunit family.</text>
</comment>
<dbReference type="OrthoDB" id="3089at2759"/>
<dbReference type="Proteomes" id="UP000242525">
    <property type="component" value="Unassembled WGS sequence"/>
</dbReference>
<keyword evidence="2 9" id="KW-0813">Transport</keyword>
<comment type="caution">
    <text evidence="10">The sequence shown here is derived from an EMBL/GenBank/DDBJ whole genome shotgun (WGS) entry which is preliminary data.</text>
</comment>
<dbReference type="GO" id="GO:0005743">
    <property type="term" value="C:mitochondrial inner membrane"/>
    <property type="evidence" value="ECO:0007669"/>
    <property type="project" value="UniProtKB-SubCell"/>
</dbReference>
<keyword evidence="8 9" id="KW-0472">Membrane</keyword>
<dbReference type="AlphaFoldDB" id="A0A0J9X9Q9"/>
<evidence type="ECO:0000256" key="2">
    <source>
        <dbReference type="ARBA" id="ARBA00022448"/>
    </source>
</evidence>
<keyword evidence="4 9" id="KW-0999">Mitochondrion inner membrane</keyword>
<keyword evidence="7 9" id="KW-0496">Mitochondrion</keyword>
<evidence type="ECO:0000256" key="6">
    <source>
        <dbReference type="ARBA" id="ARBA00022982"/>
    </source>
</evidence>
<dbReference type="Gene3D" id="3.30.160.190">
    <property type="entry name" value="atu1810 like domain"/>
    <property type="match status" value="1"/>
</dbReference>
<gene>
    <name evidence="10" type="ORF">BN980_GECA07s00098g</name>
</gene>
<evidence type="ECO:0000313" key="11">
    <source>
        <dbReference type="Proteomes" id="UP000242525"/>
    </source>
</evidence>
<name>A0A0J9X9Q9_GEOCN</name>
<evidence type="ECO:0000313" key="10">
    <source>
        <dbReference type="EMBL" id="CDO54157.1"/>
    </source>
</evidence>
<dbReference type="InterPro" id="IPR006885">
    <property type="entry name" value="NADH_UbQ_FeS_4_mit-like"/>
</dbReference>
<evidence type="ECO:0000256" key="3">
    <source>
        <dbReference type="ARBA" id="ARBA00022660"/>
    </source>
</evidence>
<proteinExistence type="inferred from homology"/>
<organism evidence="10 11">
    <name type="scientific">Geotrichum candidum</name>
    <name type="common">Oospora lactis</name>
    <name type="synonym">Dipodascus geotrichum</name>
    <dbReference type="NCBI Taxonomy" id="1173061"/>
    <lineage>
        <taxon>Eukaryota</taxon>
        <taxon>Fungi</taxon>
        <taxon>Dikarya</taxon>
        <taxon>Ascomycota</taxon>
        <taxon>Saccharomycotina</taxon>
        <taxon>Dipodascomycetes</taxon>
        <taxon>Dipodascales</taxon>
        <taxon>Dipodascaceae</taxon>
        <taxon>Geotrichum</taxon>
    </lineage>
</organism>
<dbReference type="STRING" id="1173061.A0A0J9X9Q9"/>
<dbReference type="GO" id="GO:0022900">
    <property type="term" value="P:electron transport chain"/>
    <property type="evidence" value="ECO:0007669"/>
    <property type="project" value="InterPro"/>
</dbReference>
<evidence type="ECO:0000256" key="4">
    <source>
        <dbReference type="ARBA" id="ARBA00022792"/>
    </source>
</evidence>